<evidence type="ECO:0000256" key="1">
    <source>
        <dbReference type="ARBA" id="ARBA00022801"/>
    </source>
</evidence>
<dbReference type="PANTHER" id="PTHR31377">
    <property type="entry name" value="AGMATINE DEIMINASE-RELATED"/>
    <property type="match status" value="1"/>
</dbReference>
<accession>A0ABT8BTD4</accession>
<organism evidence="2 3">
    <name type="scientific">Vibrio ostreicida</name>
    <dbReference type="NCBI Taxonomy" id="526588"/>
    <lineage>
        <taxon>Bacteria</taxon>
        <taxon>Pseudomonadati</taxon>
        <taxon>Pseudomonadota</taxon>
        <taxon>Gammaproteobacteria</taxon>
        <taxon>Vibrionales</taxon>
        <taxon>Vibrionaceae</taxon>
        <taxon>Vibrio</taxon>
    </lineage>
</organism>
<sequence>MKLESNSFTFRGEFEPQSAIWLGWPVYDVKAGLSTVPLYLEIIKTLVTHVDVNLAVQDLEEKKRVTDTLVEAGIDLARITLLCLPHNDIWFRDMGPIFLSNQHKQMLVNGFGFNGWSYESEHSTDIILDQNVARAASEQCRLEFRKTDLISEGGNREFNGQGVMVATLAVEQQRNPGMPLADIEHALIHAFNLEKIIWLDQGLYEDESAFNALLPGPDGVNNVMTCMTTGGHIDEFCRFVSADTLLLAEVSEYEVATNPIARENHRRLEKNLKILQQSTDQNGAPFHIIRMPMPEHMYLSLKPGDGVYDFYYRKYSEGFICPIGTEINAIAAASYCNFLITNNMILAPKYWKPGLSETIRQKDLEAHRVLQSAFPDREIHHFDVRPLNIGGGGIHCITQQQPFPLEQQ</sequence>
<reference evidence="3" key="1">
    <citation type="journal article" date="2019" name="Int. J. Syst. Evol. Microbiol.">
        <title>The Global Catalogue of Microorganisms (GCM) 10K type strain sequencing project: providing services to taxonomists for standard genome sequencing and annotation.</title>
        <authorList>
            <consortium name="The Broad Institute Genomics Platform"/>
            <consortium name="The Broad Institute Genome Sequencing Center for Infectious Disease"/>
            <person name="Wu L."/>
            <person name="Ma J."/>
        </authorList>
    </citation>
    <scope>NUCLEOTIDE SEQUENCE [LARGE SCALE GENOMIC DNA]</scope>
    <source>
        <strain evidence="3">CECT 7398</strain>
    </source>
</reference>
<dbReference type="InterPro" id="IPR007466">
    <property type="entry name" value="Peptidyl-Arg-deiminase_porph"/>
</dbReference>
<keyword evidence="3" id="KW-1185">Reference proteome</keyword>
<dbReference type="RefSeq" id="WP_170882069.1">
    <property type="nucleotide sequence ID" value="NZ_JABEYA020000001.1"/>
</dbReference>
<keyword evidence="1" id="KW-0378">Hydrolase</keyword>
<proteinExistence type="predicted"/>
<name>A0ABT8BTD4_9VIBR</name>
<gene>
    <name evidence="2" type="ORF">QWZ16_11965</name>
</gene>
<dbReference type="Proteomes" id="UP001238540">
    <property type="component" value="Unassembled WGS sequence"/>
</dbReference>
<dbReference type="EMBL" id="JAUFQC010000001">
    <property type="protein sequence ID" value="MDN3610421.1"/>
    <property type="molecule type" value="Genomic_DNA"/>
</dbReference>
<evidence type="ECO:0000313" key="2">
    <source>
        <dbReference type="EMBL" id="MDN3610421.1"/>
    </source>
</evidence>
<dbReference type="Pfam" id="PF04371">
    <property type="entry name" value="PAD_porph"/>
    <property type="match status" value="2"/>
</dbReference>
<dbReference type="Gene3D" id="3.75.10.10">
    <property type="entry name" value="L-arginine/glycine Amidinotransferase, Chain A"/>
    <property type="match status" value="1"/>
</dbReference>
<evidence type="ECO:0000313" key="3">
    <source>
        <dbReference type="Proteomes" id="UP001238540"/>
    </source>
</evidence>
<comment type="caution">
    <text evidence="2">The sequence shown here is derived from an EMBL/GenBank/DDBJ whole genome shotgun (WGS) entry which is preliminary data.</text>
</comment>
<dbReference type="PANTHER" id="PTHR31377:SF0">
    <property type="entry name" value="AGMATINE DEIMINASE-RELATED"/>
    <property type="match status" value="1"/>
</dbReference>
<dbReference type="SUPFAM" id="SSF55909">
    <property type="entry name" value="Pentein"/>
    <property type="match status" value="1"/>
</dbReference>
<protein>
    <submittedName>
        <fullName evidence="2">Agmatine deiminase family protein</fullName>
    </submittedName>
</protein>